<gene>
    <name evidence="2" type="ORF">HAX54_053246</name>
</gene>
<comment type="caution">
    <text evidence="2">The sequence shown here is derived from an EMBL/GenBank/DDBJ whole genome shotgun (WGS) entry which is preliminary data.</text>
</comment>
<accession>A0ABS8T0U2</accession>
<keyword evidence="3" id="KW-1185">Reference proteome</keyword>
<feature type="region of interest" description="Disordered" evidence="1">
    <location>
        <begin position="49"/>
        <end position="188"/>
    </location>
</feature>
<dbReference type="EMBL" id="JACEIK010000986">
    <property type="protein sequence ID" value="MCD7464698.1"/>
    <property type="molecule type" value="Genomic_DNA"/>
</dbReference>
<organism evidence="2 3">
    <name type="scientific">Datura stramonium</name>
    <name type="common">Jimsonweed</name>
    <name type="synonym">Common thornapple</name>
    <dbReference type="NCBI Taxonomy" id="4076"/>
    <lineage>
        <taxon>Eukaryota</taxon>
        <taxon>Viridiplantae</taxon>
        <taxon>Streptophyta</taxon>
        <taxon>Embryophyta</taxon>
        <taxon>Tracheophyta</taxon>
        <taxon>Spermatophyta</taxon>
        <taxon>Magnoliopsida</taxon>
        <taxon>eudicotyledons</taxon>
        <taxon>Gunneridae</taxon>
        <taxon>Pentapetalae</taxon>
        <taxon>asterids</taxon>
        <taxon>lamiids</taxon>
        <taxon>Solanales</taxon>
        <taxon>Solanaceae</taxon>
        <taxon>Solanoideae</taxon>
        <taxon>Datureae</taxon>
        <taxon>Datura</taxon>
    </lineage>
</organism>
<evidence type="ECO:0000313" key="2">
    <source>
        <dbReference type="EMBL" id="MCD7464698.1"/>
    </source>
</evidence>
<sequence>MANFFTDTKKKIQDLFVYIVSCGKSSKEPSRNIDQGPARYVPLQVQAGPASKFVPPRRNSQGQAHIIVIGPTNIPPEKSSKEPSGNDQDPARDALEDDLGIVKPYPSGDIPPTNYNNNAQGQEHPTNVPIEGQGLDESTRNSQSQKQKEENDDDDDDFEPLPEGFIPEERANFSRPPGKRSAPKPKTG</sequence>
<evidence type="ECO:0000313" key="3">
    <source>
        <dbReference type="Proteomes" id="UP000823775"/>
    </source>
</evidence>
<protein>
    <submittedName>
        <fullName evidence="2">Uncharacterized protein</fullName>
    </submittedName>
</protein>
<name>A0ABS8T0U2_DATST</name>
<reference evidence="2 3" key="1">
    <citation type="journal article" date="2021" name="BMC Genomics">
        <title>Datura genome reveals duplications of psychoactive alkaloid biosynthetic genes and high mutation rate following tissue culture.</title>
        <authorList>
            <person name="Rajewski A."/>
            <person name="Carter-House D."/>
            <person name="Stajich J."/>
            <person name="Litt A."/>
        </authorList>
    </citation>
    <scope>NUCLEOTIDE SEQUENCE [LARGE SCALE GENOMIC DNA]</scope>
    <source>
        <strain evidence="2">AR-01</strain>
    </source>
</reference>
<proteinExistence type="predicted"/>
<feature type="compositionally biased region" description="Basic residues" evidence="1">
    <location>
        <begin position="177"/>
        <end position="188"/>
    </location>
</feature>
<feature type="compositionally biased region" description="Acidic residues" evidence="1">
    <location>
        <begin position="150"/>
        <end position="160"/>
    </location>
</feature>
<feature type="compositionally biased region" description="Polar residues" evidence="1">
    <location>
        <begin position="113"/>
        <end position="125"/>
    </location>
</feature>
<evidence type="ECO:0000256" key="1">
    <source>
        <dbReference type="SAM" id="MobiDB-lite"/>
    </source>
</evidence>
<dbReference type="Proteomes" id="UP000823775">
    <property type="component" value="Unassembled WGS sequence"/>
</dbReference>